<keyword evidence="1" id="KW-1133">Transmembrane helix</keyword>
<name>A0A3L8PUP4_9GAMM</name>
<evidence type="ECO:0000256" key="1">
    <source>
        <dbReference type="SAM" id="Phobius"/>
    </source>
</evidence>
<dbReference type="Proteomes" id="UP000281474">
    <property type="component" value="Unassembled WGS sequence"/>
</dbReference>
<gene>
    <name evidence="2" type="ORF">D5018_14180</name>
</gene>
<feature type="transmembrane region" description="Helical" evidence="1">
    <location>
        <begin position="12"/>
        <end position="36"/>
    </location>
</feature>
<proteinExistence type="predicted"/>
<dbReference type="RefSeq" id="WP_121839657.1">
    <property type="nucleotide sequence ID" value="NZ_ML014795.1"/>
</dbReference>
<dbReference type="EMBL" id="QZEI01000046">
    <property type="protein sequence ID" value="RLV59036.1"/>
    <property type="molecule type" value="Genomic_DNA"/>
</dbReference>
<accession>A0A3L8PUP4</accession>
<keyword evidence="1" id="KW-0472">Membrane</keyword>
<reference evidence="2 3" key="1">
    <citation type="submission" date="2018-09" db="EMBL/GenBank/DDBJ databases">
        <title>Phylogeny of the Shewanellaceae, and recommendation for two new genera, Pseudoshewanella and Parashewanella.</title>
        <authorList>
            <person name="Wang G."/>
        </authorList>
    </citation>
    <scope>NUCLEOTIDE SEQUENCE [LARGE SCALE GENOMIC DNA]</scope>
    <source>
        <strain evidence="2 3">C51</strain>
    </source>
</reference>
<sequence length="279" mass="31072">MIRSYNKAVGFTLIELVTVIIILGIVLVGVSSFITFGTRIFVDSTSVEQVLGESRFAIQRMTRELRTALPNSVRVNTDNSSYQCIEFVPTVTSTSYIQIPFESSSNTATIFRDAPNTKIFGFDIQRAYVYPINADEVYITNTQNSIAASVSWVTGTNNSPTLSLTFNSPTRFKYSSPQKRMYLTTNPVTYCVSGTPLSIQRYSDYGFIIALPTPQNRSVRSVSVVAQSIINDISDASDRPFNLLPSTLRHSGIIQMNLRFQVLGQSMSYQHQVQVPNVP</sequence>
<organism evidence="2 3">
    <name type="scientific">Parashewanella curva</name>
    <dbReference type="NCBI Taxonomy" id="2338552"/>
    <lineage>
        <taxon>Bacteria</taxon>
        <taxon>Pseudomonadati</taxon>
        <taxon>Pseudomonadota</taxon>
        <taxon>Gammaproteobacteria</taxon>
        <taxon>Alteromonadales</taxon>
        <taxon>Shewanellaceae</taxon>
        <taxon>Parashewanella</taxon>
    </lineage>
</organism>
<dbReference type="InterPro" id="IPR012902">
    <property type="entry name" value="N_methyl_site"/>
</dbReference>
<keyword evidence="1" id="KW-0812">Transmembrane</keyword>
<keyword evidence="3" id="KW-1185">Reference proteome</keyword>
<protein>
    <submittedName>
        <fullName evidence="2">Type II secretion system protein</fullName>
    </submittedName>
</protein>
<dbReference type="NCBIfam" id="TIGR02532">
    <property type="entry name" value="IV_pilin_GFxxxE"/>
    <property type="match status" value="1"/>
</dbReference>
<comment type="caution">
    <text evidence="2">The sequence shown here is derived from an EMBL/GenBank/DDBJ whole genome shotgun (WGS) entry which is preliminary data.</text>
</comment>
<dbReference type="AlphaFoldDB" id="A0A3L8PUP4"/>
<evidence type="ECO:0000313" key="3">
    <source>
        <dbReference type="Proteomes" id="UP000281474"/>
    </source>
</evidence>
<evidence type="ECO:0000313" key="2">
    <source>
        <dbReference type="EMBL" id="RLV59036.1"/>
    </source>
</evidence>